<comment type="caution">
    <text evidence="3">The sequence shown here is derived from an EMBL/GenBank/DDBJ whole genome shotgun (WGS) entry which is preliminary data.</text>
</comment>
<proteinExistence type="predicted"/>
<reference evidence="3 4" key="1">
    <citation type="journal article" date="2013" name="Environ. Microbiol.">
        <title>Genome analysis of Chitinivibrio alkaliphilus gen. nov., sp. nov., a novel extremely haloalkaliphilic anaerobic chitinolytic bacterium from the candidate phylum Termite Group 3.</title>
        <authorList>
            <person name="Sorokin D.Y."/>
            <person name="Gumerov V.M."/>
            <person name="Rakitin A.L."/>
            <person name="Beletsky A.V."/>
            <person name="Damste J.S."/>
            <person name="Muyzer G."/>
            <person name="Mardanov A.V."/>
            <person name="Ravin N.V."/>
        </authorList>
    </citation>
    <scope>NUCLEOTIDE SEQUENCE [LARGE SCALE GENOMIC DNA]</scope>
    <source>
        <strain evidence="3 4">ACht1</strain>
    </source>
</reference>
<gene>
    <name evidence="3" type="ORF">CALK_1022</name>
</gene>
<dbReference type="STRING" id="1313304.CALK_1022"/>
<dbReference type="OrthoDB" id="5347922at2"/>
<feature type="transmembrane region" description="Helical" evidence="1">
    <location>
        <begin position="131"/>
        <end position="150"/>
    </location>
</feature>
<dbReference type="Proteomes" id="UP000017148">
    <property type="component" value="Unassembled WGS sequence"/>
</dbReference>
<evidence type="ECO:0000313" key="4">
    <source>
        <dbReference type="Proteomes" id="UP000017148"/>
    </source>
</evidence>
<keyword evidence="1" id="KW-0472">Membrane</keyword>
<feature type="chain" id="PRO_5004679079" evidence="2">
    <location>
        <begin position="19"/>
        <end position="155"/>
    </location>
</feature>
<accession>U7D8X9</accession>
<keyword evidence="1" id="KW-0812">Transmembrane</keyword>
<dbReference type="AlphaFoldDB" id="U7D8X9"/>
<name>U7D8X9_9BACT</name>
<evidence type="ECO:0000256" key="2">
    <source>
        <dbReference type="SAM" id="SignalP"/>
    </source>
</evidence>
<feature type="signal peptide" evidence="2">
    <location>
        <begin position="1"/>
        <end position="18"/>
    </location>
</feature>
<organism evidence="3 4">
    <name type="scientific">Chitinivibrio alkaliphilus ACht1</name>
    <dbReference type="NCBI Taxonomy" id="1313304"/>
    <lineage>
        <taxon>Bacteria</taxon>
        <taxon>Pseudomonadati</taxon>
        <taxon>Fibrobacterota</taxon>
        <taxon>Chitinivibrionia</taxon>
        <taxon>Chitinivibrionales</taxon>
        <taxon>Chitinivibrionaceae</taxon>
        <taxon>Chitinivibrio</taxon>
    </lineage>
</organism>
<evidence type="ECO:0000256" key="1">
    <source>
        <dbReference type="SAM" id="Phobius"/>
    </source>
</evidence>
<evidence type="ECO:0000313" key="3">
    <source>
        <dbReference type="EMBL" id="ERP32041.1"/>
    </source>
</evidence>
<sequence length="155" mass="17095">MIQKVLPLFFMLISLSHAHGVLLMAEPVEDSMVYIEGGLTDGSIPVGANLVLHARATGRPIWQGKVPEEGHITIDRPDEPYTITLMLDRAHSRTITGPLESNETEQEKPVLNTDDLDTEDALADADLPLPIVVPLIIFLLSGIVGFYLGFRKRKK</sequence>
<dbReference type="EMBL" id="ASJR01000007">
    <property type="protein sequence ID" value="ERP32041.1"/>
    <property type="molecule type" value="Genomic_DNA"/>
</dbReference>
<keyword evidence="1" id="KW-1133">Transmembrane helix</keyword>
<dbReference type="RefSeq" id="WP_022636516.1">
    <property type="nucleotide sequence ID" value="NZ_ASJR01000007.1"/>
</dbReference>
<keyword evidence="2" id="KW-0732">Signal</keyword>
<protein>
    <submittedName>
        <fullName evidence="3">Uncharacterized protein</fullName>
    </submittedName>
</protein>
<keyword evidence="4" id="KW-1185">Reference proteome</keyword>